<dbReference type="AlphaFoldDB" id="A0A1M4ZY73"/>
<evidence type="ECO:0000256" key="3">
    <source>
        <dbReference type="ARBA" id="ARBA00022553"/>
    </source>
</evidence>
<protein>
    <recommendedName>
        <fullName evidence="2">histidine kinase</fullName>
        <ecNumber evidence="2">2.7.13.3</ecNumber>
    </recommendedName>
</protein>
<dbReference type="SUPFAM" id="SSF47384">
    <property type="entry name" value="Homodimeric domain of signal transducing histidine kinase"/>
    <property type="match status" value="1"/>
</dbReference>
<dbReference type="PANTHER" id="PTHR43065:SF10">
    <property type="entry name" value="PEROXIDE STRESS-ACTIVATED HISTIDINE KINASE MAK3"/>
    <property type="match status" value="1"/>
</dbReference>
<dbReference type="SMART" id="SM00387">
    <property type="entry name" value="HATPase_c"/>
    <property type="match status" value="1"/>
</dbReference>
<dbReference type="Pfam" id="PF08448">
    <property type="entry name" value="PAS_4"/>
    <property type="match status" value="1"/>
</dbReference>
<dbReference type="GO" id="GO:0005524">
    <property type="term" value="F:ATP binding"/>
    <property type="evidence" value="ECO:0007669"/>
    <property type="project" value="UniProtKB-KW"/>
</dbReference>
<dbReference type="STRING" id="1121391.SAMN02745206_01571"/>
<dbReference type="CDD" id="cd00082">
    <property type="entry name" value="HisKA"/>
    <property type="match status" value="1"/>
</dbReference>
<proteinExistence type="predicted"/>
<dbReference type="Pfam" id="PF00512">
    <property type="entry name" value="HisKA"/>
    <property type="match status" value="1"/>
</dbReference>
<dbReference type="PROSITE" id="PS50113">
    <property type="entry name" value="PAC"/>
    <property type="match status" value="1"/>
</dbReference>
<keyword evidence="6 11" id="KW-0418">Kinase</keyword>
<dbReference type="InterPro" id="IPR035965">
    <property type="entry name" value="PAS-like_dom_sf"/>
</dbReference>
<dbReference type="Gene3D" id="3.30.450.20">
    <property type="entry name" value="PAS domain"/>
    <property type="match status" value="1"/>
</dbReference>
<evidence type="ECO:0000313" key="12">
    <source>
        <dbReference type="Proteomes" id="UP000184076"/>
    </source>
</evidence>
<name>A0A1M4ZY73_9BACT</name>
<dbReference type="SUPFAM" id="SSF55785">
    <property type="entry name" value="PYP-like sensor domain (PAS domain)"/>
    <property type="match status" value="1"/>
</dbReference>
<dbReference type="InterPro" id="IPR036097">
    <property type="entry name" value="HisK_dim/P_sf"/>
</dbReference>
<dbReference type="PRINTS" id="PR00344">
    <property type="entry name" value="BCTRLSENSOR"/>
</dbReference>
<evidence type="ECO:0000256" key="4">
    <source>
        <dbReference type="ARBA" id="ARBA00022679"/>
    </source>
</evidence>
<feature type="domain" description="PAC" evidence="10">
    <location>
        <begin position="65"/>
        <end position="119"/>
    </location>
</feature>
<accession>A0A1M4ZY73</accession>
<sequence>MMDSESLLNILNSMEDKIYVVGRDYRIRFLNASLRSEMGDGEGALCYEFFGHDPAQCEECQHGMSSFEPERRREWTSPRDGRVYEVSVSPLHGPDGSISRLHIMRDITERKALERELQEQSRSLADKVRKQAQALFRRERLSLLGEIAAGLAHELRTPLGALLTGIKLLEKEPQDPDQKTLLLDLLKKETTRLERKLSEFLEYARGRLPERRPTAVRALLEETRALLEADGDRVGRVRIRVQVPDEVGEFPLDADHLKQVLLNLGQNALQSLKGSGTLHLEARRIPHGLEIRVRDDGPGIPSQHIPDLFKPFFSARPGGTGLGLAICKDIVEAHGGRISVTSLPHVQTTFRILLPDEPFQNGISSP</sequence>
<dbReference type="Proteomes" id="UP000184076">
    <property type="component" value="Unassembled WGS sequence"/>
</dbReference>
<dbReference type="InterPro" id="IPR005467">
    <property type="entry name" value="His_kinase_dom"/>
</dbReference>
<gene>
    <name evidence="11" type="ORF">SAMN02745206_01571</name>
</gene>
<keyword evidence="4" id="KW-0808">Transferase</keyword>
<dbReference type="CDD" id="cd00075">
    <property type="entry name" value="HATPase"/>
    <property type="match status" value="1"/>
</dbReference>
<comment type="catalytic activity">
    <reaction evidence="1">
        <text>ATP + protein L-histidine = ADP + protein N-phospho-L-histidine.</text>
        <dbReference type="EC" id="2.7.13.3"/>
    </reaction>
</comment>
<evidence type="ECO:0000313" key="11">
    <source>
        <dbReference type="EMBL" id="SHF22904.1"/>
    </source>
</evidence>
<dbReference type="Pfam" id="PF02518">
    <property type="entry name" value="HATPase_c"/>
    <property type="match status" value="1"/>
</dbReference>
<dbReference type="InterPro" id="IPR003594">
    <property type="entry name" value="HATPase_dom"/>
</dbReference>
<keyword evidence="5" id="KW-0547">Nucleotide-binding</keyword>
<keyword evidence="8" id="KW-0902">Two-component regulatory system</keyword>
<dbReference type="SUPFAM" id="SSF55874">
    <property type="entry name" value="ATPase domain of HSP90 chaperone/DNA topoisomerase II/histidine kinase"/>
    <property type="match status" value="1"/>
</dbReference>
<dbReference type="InterPro" id="IPR013656">
    <property type="entry name" value="PAS_4"/>
</dbReference>
<keyword evidence="12" id="KW-1185">Reference proteome</keyword>
<dbReference type="PROSITE" id="PS50109">
    <property type="entry name" value="HIS_KIN"/>
    <property type="match status" value="1"/>
</dbReference>
<evidence type="ECO:0000256" key="2">
    <source>
        <dbReference type="ARBA" id="ARBA00012438"/>
    </source>
</evidence>
<dbReference type="InterPro" id="IPR003661">
    <property type="entry name" value="HisK_dim/P_dom"/>
</dbReference>
<dbReference type="EMBL" id="FQVB01000013">
    <property type="protein sequence ID" value="SHF22904.1"/>
    <property type="molecule type" value="Genomic_DNA"/>
</dbReference>
<dbReference type="RefSeq" id="WP_073038442.1">
    <property type="nucleotide sequence ID" value="NZ_FQVB01000013.1"/>
</dbReference>
<dbReference type="OrthoDB" id="5416317at2"/>
<dbReference type="PANTHER" id="PTHR43065">
    <property type="entry name" value="SENSOR HISTIDINE KINASE"/>
    <property type="match status" value="1"/>
</dbReference>
<evidence type="ECO:0000256" key="1">
    <source>
        <dbReference type="ARBA" id="ARBA00000085"/>
    </source>
</evidence>
<keyword evidence="3" id="KW-0597">Phosphoprotein</keyword>
<evidence type="ECO:0000256" key="8">
    <source>
        <dbReference type="ARBA" id="ARBA00023012"/>
    </source>
</evidence>
<evidence type="ECO:0000256" key="7">
    <source>
        <dbReference type="ARBA" id="ARBA00022840"/>
    </source>
</evidence>
<dbReference type="InterPro" id="IPR000700">
    <property type="entry name" value="PAS-assoc_C"/>
</dbReference>
<evidence type="ECO:0000256" key="5">
    <source>
        <dbReference type="ARBA" id="ARBA00022741"/>
    </source>
</evidence>
<keyword evidence="7" id="KW-0067">ATP-binding</keyword>
<dbReference type="InterPro" id="IPR004358">
    <property type="entry name" value="Sig_transdc_His_kin-like_C"/>
</dbReference>
<dbReference type="EC" id="2.7.13.3" evidence="2"/>
<evidence type="ECO:0000256" key="6">
    <source>
        <dbReference type="ARBA" id="ARBA00022777"/>
    </source>
</evidence>
<organism evidence="11 12">
    <name type="scientific">Desulfacinum infernum DSM 9756</name>
    <dbReference type="NCBI Taxonomy" id="1121391"/>
    <lineage>
        <taxon>Bacteria</taxon>
        <taxon>Pseudomonadati</taxon>
        <taxon>Thermodesulfobacteriota</taxon>
        <taxon>Syntrophobacteria</taxon>
        <taxon>Syntrophobacterales</taxon>
        <taxon>Syntrophobacteraceae</taxon>
        <taxon>Desulfacinum</taxon>
    </lineage>
</organism>
<dbReference type="Gene3D" id="3.30.565.10">
    <property type="entry name" value="Histidine kinase-like ATPase, C-terminal domain"/>
    <property type="match status" value="1"/>
</dbReference>
<reference evidence="12" key="1">
    <citation type="submission" date="2016-11" db="EMBL/GenBank/DDBJ databases">
        <authorList>
            <person name="Varghese N."/>
            <person name="Submissions S."/>
        </authorList>
    </citation>
    <scope>NUCLEOTIDE SEQUENCE [LARGE SCALE GENOMIC DNA]</scope>
    <source>
        <strain evidence="12">DSM 9756</strain>
    </source>
</reference>
<evidence type="ECO:0000259" key="9">
    <source>
        <dbReference type="PROSITE" id="PS50109"/>
    </source>
</evidence>
<dbReference type="InterPro" id="IPR036890">
    <property type="entry name" value="HATPase_C_sf"/>
</dbReference>
<dbReference type="SMART" id="SM00388">
    <property type="entry name" value="HisKA"/>
    <property type="match status" value="1"/>
</dbReference>
<dbReference type="Gene3D" id="1.10.287.130">
    <property type="match status" value="1"/>
</dbReference>
<feature type="domain" description="Histidine kinase" evidence="9">
    <location>
        <begin position="150"/>
        <end position="358"/>
    </location>
</feature>
<dbReference type="GO" id="GO:0000155">
    <property type="term" value="F:phosphorelay sensor kinase activity"/>
    <property type="evidence" value="ECO:0007669"/>
    <property type="project" value="InterPro"/>
</dbReference>
<evidence type="ECO:0000259" key="10">
    <source>
        <dbReference type="PROSITE" id="PS50113"/>
    </source>
</evidence>